<dbReference type="InterPro" id="IPR024079">
    <property type="entry name" value="MetalloPept_cat_dom_sf"/>
</dbReference>
<evidence type="ECO:0000256" key="1">
    <source>
        <dbReference type="ARBA" id="ARBA00023157"/>
    </source>
</evidence>
<dbReference type="Proteomes" id="UP000035642">
    <property type="component" value="Unassembled WGS sequence"/>
</dbReference>
<keyword evidence="2 3" id="KW-0482">Metalloprotease</keyword>
<dbReference type="WBParaSite" id="ACAC_0000647601-mRNA-1">
    <property type="protein sequence ID" value="ACAC_0000647601-mRNA-1"/>
    <property type="gene ID" value="ACAC_0000647601"/>
</dbReference>
<keyword evidence="2 3" id="KW-0862">Zinc</keyword>
<keyword evidence="1" id="KW-1015">Disulfide bond</keyword>
<feature type="active site" evidence="2">
    <location>
        <position position="186"/>
    </location>
</feature>
<dbReference type="InterPro" id="IPR001506">
    <property type="entry name" value="Peptidase_M12A"/>
</dbReference>
<feature type="binding site" evidence="2">
    <location>
        <position position="189"/>
    </location>
    <ligand>
        <name>Zn(2+)</name>
        <dbReference type="ChEBI" id="CHEBI:29105"/>
        <note>catalytic</note>
    </ligand>
</feature>
<dbReference type="STRING" id="6313.A0A0K0D8T1"/>
<dbReference type="AlphaFoldDB" id="A0A0K0D8T1"/>
<dbReference type="PANTHER" id="PTHR10127">
    <property type="entry name" value="DISCOIDIN, CUB, EGF, LAMININ , AND ZINC METALLOPROTEASE DOMAIN CONTAINING"/>
    <property type="match status" value="1"/>
</dbReference>
<feature type="binding site" evidence="2">
    <location>
        <position position="185"/>
    </location>
    <ligand>
        <name>Zn(2+)</name>
        <dbReference type="ChEBI" id="CHEBI:29105"/>
        <note>catalytic</note>
    </ligand>
</feature>
<proteinExistence type="predicted"/>
<accession>A0A0K0D8T1</accession>
<feature type="binding site" evidence="2">
    <location>
        <position position="195"/>
    </location>
    <ligand>
        <name>Zn(2+)</name>
        <dbReference type="ChEBI" id="CHEBI:29105"/>
        <note>catalytic</note>
    </ligand>
</feature>
<keyword evidence="2 3" id="KW-0479">Metal-binding</keyword>
<dbReference type="EC" id="3.4.24.-" evidence="3"/>
<reference evidence="6" key="2">
    <citation type="submission" date="2017-02" db="UniProtKB">
        <authorList>
            <consortium name="WormBaseParasite"/>
        </authorList>
    </citation>
    <scope>IDENTIFICATION</scope>
</reference>
<reference evidence="5" key="1">
    <citation type="submission" date="2012-09" db="EMBL/GenBank/DDBJ databases">
        <authorList>
            <person name="Martin A.A."/>
        </authorList>
    </citation>
    <scope>NUCLEOTIDE SEQUENCE</scope>
</reference>
<comment type="cofactor">
    <cofactor evidence="2 3">
        <name>Zn(2+)</name>
        <dbReference type="ChEBI" id="CHEBI:29105"/>
    </cofactor>
    <text evidence="2 3">Binds 1 zinc ion per subunit.</text>
</comment>
<comment type="caution">
    <text evidence="2">Lacks conserved residue(s) required for the propagation of feature annotation.</text>
</comment>
<keyword evidence="2 3" id="KW-0378">Hydrolase</keyword>
<dbReference type="Pfam" id="PF01400">
    <property type="entry name" value="Astacin"/>
    <property type="match status" value="1"/>
</dbReference>
<dbReference type="InterPro" id="IPR006026">
    <property type="entry name" value="Peptidase_Metallo"/>
</dbReference>
<organism evidence="5 6">
    <name type="scientific">Angiostrongylus cantonensis</name>
    <name type="common">Rat lungworm</name>
    <dbReference type="NCBI Taxonomy" id="6313"/>
    <lineage>
        <taxon>Eukaryota</taxon>
        <taxon>Metazoa</taxon>
        <taxon>Ecdysozoa</taxon>
        <taxon>Nematoda</taxon>
        <taxon>Chromadorea</taxon>
        <taxon>Rhabditida</taxon>
        <taxon>Rhabditina</taxon>
        <taxon>Rhabditomorpha</taxon>
        <taxon>Strongyloidea</taxon>
        <taxon>Metastrongylidae</taxon>
        <taxon>Angiostrongylus</taxon>
    </lineage>
</organism>
<evidence type="ECO:0000313" key="6">
    <source>
        <dbReference type="WBParaSite" id="ACAC_0000647601-mRNA-1"/>
    </source>
</evidence>
<dbReference type="PRINTS" id="PR00480">
    <property type="entry name" value="ASTACIN"/>
</dbReference>
<evidence type="ECO:0000313" key="5">
    <source>
        <dbReference type="Proteomes" id="UP000035642"/>
    </source>
</evidence>
<dbReference type="SMART" id="SM00235">
    <property type="entry name" value="ZnMc"/>
    <property type="match status" value="1"/>
</dbReference>
<evidence type="ECO:0000259" key="4">
    <source>
        <dbReference type="PROSITE" id="PS51864"/>
    </source>
</evidence>
<keyword evidence="2 3" id="KW-0645">Protease</keyword>
<dbReference type="PROSITE" id="PS51864">
    <property type="entry name" value="ASTACIN"/>
    <property type="match status" value="1"/>
</dbReference>
<dbReference type="GO" id="GO:0004222">
    <property type="term" value="F:metalloendopeptidase activity"/>
    <property type="evidence" value="ECO:0007669"/>
    <property type="project" value="UniProtKB-UniRule"/>
</dbReference>
<dbReference type="PANTHER" id="PTHR10127:SF793">
    <property type="entry name" value="ZINC METALLOPROTEINASE NAS-31"/>
    <property type="match status" value="1"/>
</dbReference>
<name>A0A0K0D8T1_ANGCA</name>
<protein>
    <recommendedName>
        <fullName evidence="3">Metalloendopeptidase</fullName>
        <ecNumber evidence="3">3.4.24.-</ecNumber>
    </recommendedName>
</protein>
<dbReference type="SUPFAM" id="SSF55486">
    <property type="entry name" value="Metalloproteases ('zincins'), catalytic domain"/>
    <property type="match status" value="1"/>
</dbReference>
<sequence>MRLLKKLHDMEDEMKDGHTLFPKHNADSLNAVKNYMQNRSDYFETMGDTIEQINRNNNVATALFQGDVILTKEQAKEILEDINESEGSGYKRQAFRDHTYPKSLWSKGVFYSFHLNTGNKARRVFRKAATLWSSETCINFKESNAATDRINVIRGGGCWSNIGRLGGVQSLSLGQGCESVGTAAHEIGHALGLFHTQTRHDRDITLHRQNILVILELMRNIDTYQ</sequence>
<evidence type="ECO:0000256" key="3">
    <source>
        <dbReference type="RuleBase" id="RU361183"/>
    </source>
</evidence>
<dbReference type="GO" id="GO:0008270">
    <property type="term" value="F:zinc ion binding"/>
    <property type="evidence" value="ECO:0007669"/>
    <property type="project" value="UniProtKB-UniRule"/>
</dbReference>
<dbReference type="GO" id="GO:0006508">
    <property type="term" value="P:proteolysis"/>
    <property type="evidence" value="ECO:0007669"/>
    <property type="project" value="UniProtKB-KW"/>
</dbReference>
<keyword evidence="5" id="KW-1185">Reference proteome</keyword>
<evidence type="ECO:0000256" key="2">
    <source>
        <dbReference type="PROSITE-ProRule" id="PRU01211"/>
    </source>
</evidence>
<feature type="domain" description="Peptidase M12A" evidence="4">
    <location>
        <begin position="93"/>
        <end position="225"/>
    </location>
</feature>
<dbReference type="Gene3D" id="3.40.390.10">
    <property type="entry name" value="Collagenase (Catalytic Domain)"/>
    <property type="match status" value="1"/>
</dbReference>